<protein>
    <submittedName>
        <fullName evidence="1">Uncharacterized protein</fullName>
    </submittedName>
</protein>
<accession>A0A494W6S5</accession>
<reference evidence="1 2" key="1">
    <citation type="submission" date="2018-05" db="EMBL/GenBank/DDBJ databases">
        <title>Complete Genome Sequence of the Nonylphenol-Degrading Bacterium Sphingobium amiense DSM 16289T.</title>
        <authorList>
            <person name="Ootsuka M."/>
            <person name="Nishizawa T."/>
            <person name="Ohta H."/>
        </authorList>
    </citation>
    <scope>NUCLEOTIDE SEQUENCE [LARGE SCALE GENOMIC DNA]</scope>
    <source>
        <strain evidence="1 2">DSM 16289</strain>
    </source>
</reference>
<dbReference type="Proteomes" id="UP000279959">
    <property type="component" value="Chromosome"/>
</dbReference>
<proteinExistence type="predicted"/>
<evidence type="ECO:0000313" key="2">
    <source>
        <dbReference type="Proteomes" id="UP000279959"/>
    </source>
</evidence>
<dbReference type="AlphaFoldDB" id="A0A494W6S5"/>
<dbReference type="KEGG" id="sami:SAMIE_1034420"/>
<sequence length="146" mass="16356">MNGGNRMTDTEMEELADAFLACTLPKQRWTHSAHFATALWLILRRPDILPERDMPALIRRYNESVGGVNSDTAGYHETITQASLAMARRLVATLPPAVTPSAALAALIASPLGDKDWPFAYWSRDRLMSPQARRVWTEPDLRPLAR</sequence>
<keyword evidence="2" id="KW-1185">Reference proteome</keyword>
<name>A0A494W6S5_9SPHN</name>
<gene>
    <name evidence="1" type="ORF">SAMIE_1034420</name>
</gene>
<dbReference type="EMBL" id="AP018664">
    <property type="protein sequence ID" value="BBD99941.1"/>
    <property type="molecule type" value="Genomic_DNA"/>
</dbReference>
<evidence type="ECO:0000313" key="1">
    <source>
        <dbReference type="EMBL" id="BBD99941.1"/>
    </source>
</evidence>
<organism evidence="1 2">
    <name type="scientific">Sphingobium amiense</name>
    <dbReference type="NCBI Taxonomy" id="135719"/>
    <lineage>
        <taxon>Bacteria</taxon>
        <taxon>Pseudomonadati</taxon>
        <taxon>Pseudomonadota</taxon>
        <taxon>Alphaproteobacteria</taxon>
        <taxon>Sphingomonadales</taxon>
        <taxon>Sphingomonadaceae</taxon>
        <taxon>Sphingobium</taxon>
    </lineage>
</organism>